<evidence type="ECO:0000256" key="6">
    <source>
        <dbReference type="ARBA" id="ARBA00023242"/>
    </source>
</evidence>
<reference evidence="8" key="2">
    <citation type="journal article" date="2007" name="PLoS Biol.">
        <title>Survey sequencing and comparative analysis of the elephant shark (Callorhinchus milii) genome.</title>
        <authorList>
            <person name="Venkatesh B."/>
            <person name="Kirkness E.F."/>
            <person name="Loh Y.H."/>
            <person name="Halpern A.L."/>
            <person name="Lee A.P."/>
            <person name="Johnson J."/>
            <person name="Dandona N."/>
            <person name="Viswanathan L.D."/>
            <person name="Tay A."/>
            <person name="Venter J.C."/>
            <person name="Strausberg R.L."/>
            <person name="Brenner S."/>
        </authorList>
    </citation>
    <scope>NUCLEOTIDE SEQUENCE [LARGE SCALE GENOMIC DNA]</scope>
</reference>
<dbReference type="GO" id="GO:1990825">
    <property type="term" value="F:sequence-specific mRNA binding"/>
    <property type="evidence" value="ECO:0007669"/>
    <property type="project" value="TreeGrafter"/>
</dbReference>
<dbReference type="GO" id="GO:0045087">
    <property type="term" value="P:innate immune response"/>
    <property type="evidence" value="ECO:0007669"/>
    <property type="project" value="TreeGrafter"/>
</dbReference>
<dbReference type="Proteomes" id="UP000314986">
    <property type="component" value="Unassembled WGS sequence"/>
</dbReference>
<dbReference type="GO" id="GO:0005634">
    <property type="term" value="C:nucleus"/>
    <property type="evidence" value="ECO:0007669"/>
    <property type="project" value="UniProtKB-SubCell"/>
</dbReference>
<dbReference type="InterPro" id="IPR026795">
    <property type="entry name" value="SHFL"/>
</dbReference>
<dbReference type="AlphaFoldDB" id="A0A4W3H691"/>
<reference evidence="8" key="1">
    <citation type="journal article" date="2006" name="Science">
        <title>Ancient noncoding elements conserved in the human genome.</title>
        <authorList>
            <person name="Venkatesh B."/>
            <person name="Kirkness E.F."/>
            <person name="Loh Y.H."/>
            <person name="Halpern A.L."/>
            <person name="Lee A.P."/>
            <person name="Johnson J."/>
            <person name="Dandona N."/>
            <person name="Viswanathan L.D."/>
            <person name="Tay A."/>
            <person name="Venter J.C."/>
            <person name="Strausberg R.L."/>
            <person name="Brenner S."/>
        </authorList>
    </citation>
    <scope>NUCLEOTIDE SEQUENCE [LARGE SCALE GENOMIC DNA]</scope>
</reference>
<comment type="subcellular location">
    <subcellularLocation>
        <location evidence="2">Cytoplasm</location>
        <location evidence="2">P-body</location>
    </subcellularLocation>
    <subcellularLocation>
        <location evidence="1">Nucleus</location>
    </subcellularLocation>
</comment>
<evidence type="ECO:0000256" key="1">
    <source>
        <dbReference type="ARBA" id="ARBA00004123"/>
    </source>
</evidence>
<evidence type="ECO:0000256" key="3">
    <source>
        <dbReference type="ARBA" id="ARBA00005469"/>
    </source>
</evidence>
<reference evidence="7" key="5">
    <citation type="submission" date="2025-09" db="UniProtKB">
        <authorList>
            <consortium name="Ensembl"/>
        </authorList>
    </citation>
    <scope>IDENTIFICATION</scope>
</reference>
<evidence type="ECO:0000313" key="8">
    <source>
        <dbReference type="Proteomes" id="UP000314986"/>
    </source>
</evidence>
<keyword evidence="5" id="KW-0694">RNA-binding</keyword>
<dbReference type="GO" id="GO:0000932">
    <property type="term" value="C:P-body"/>
    <property type="evidence" value="ECO:0007669"/>
    <property type="project" value="UniProtKB-SubCell"/>
</dbReference>
<dbReference type="Ensembl" id="ENSCMIT00000011531.1">
    <property type="protein sequence ID" value="ENSCMIP00000011251.1"/>
    <property type="gene ID" value="ENSCMIG00000005848.1"/>
</dbReference>
<dbReference type="GeneTree" id="ENSGT00390000005065"/>
<sequence length="311" mass="35786">MSHREMQEKVQLEKSVRRLRETLLGGVLLERAVLLMRKYFNNYSLVVRHIVLMVNDSSDELDDEDRRDIENDPVVQVNTTTTICLYIASMCLVLLCPSLPTVKKLGQRLTKANLVLFNRTNDALMPWRDCQFSCQRCDRFWWRRVPERKQVSRCRKCKKKYDPVPADKLWGYAEFHCQQCGNVFGGFGQMHLPAPCYSCNAAVTPTRILPPRKSQGPRSRRPHSCCAEDCYNRKEPHVLGTFCVHPRSRQRRGLARVVYASPEHHSTGSTVATCLSQGSLMECDVEDIIEEDIIEEEENQSESSEDEESGD</sequence>
<keyword evidence="8" id="KW-1185">Reference proteome</keyword>
<dbReference type="GO" id="GO:0043022">
    <property type="term" value="F:ribosome binding"/>
    <property type="evidence" value="ECO:0007669"/>
    <property type="project" value="TreeGrafter"/>
</dbReference>
<protein>
    <submittedName>
        <fullName evidence="7">Shiftless antiviral inhibitor of ribosomal frameshifting</fullName>
    </submittedName>
</protein>
<dbReference type="PANTHER" id="PTHR16135:SF2">
    <property type="entry name" value="SHIFTLESS ANTIVIRAL INHIBITOR OF RIBOSOMAL FRAMESHIFTING PROTEIN"/>
    <property type="match status" value="1"/>
</dbReference>
<dbReference type="PANTHER" id="PTHR16135">
    <property type="entry name" value="REPRESSOR OF YIELD OF DENV PROTEIN"/>
    <property type="match status" value="1"/>
</dbReference>
<accession>A0A4W3H691</accession>
<proteinExistence type="inferred from homology"/>
<dbReference type="InParanoid" id="A0A4W3H691"/>
<keyword evidence="6" id="KW-0539">Nucleus</keyword>
<evidence type="ECO:0000256" key="2">
    <source>
        <dbReference type="ARBA" id="ARBA00004201"/>
    </source>
</evidence>
<organism evidence="7 8">
    <name type="scientific">Callorhinchus milii</name>
    <name type="common">Ghost shark</name>
    <dbReference type="NCBI Taxonomy" id="7868"/>
    <lineage>
        <taxon>Eukaryota</taxon>
        <taxon>Metazoa</taxon>
        <taxon>Chordata</taxon>
        <taxon>Craniata</taxon>
        <taxon>Vertebrata</taxon>
        <taxon>Chondrichthyes</taxon>
        <taxon>Holocephali</taxon>
        <taxon>Chimaeriformes</taxon>
        <taxon>Callorhinchidae</taxon>
        <taxon>Callorhinchus</taxon>
    </lineage>
</organism>
<evidence type="ECO:0000256" key="5">
    <source>
        <dbReference type="ARBA" id="ARBA00022884"/>
    </source>
</evidence>
<reference evidence="7" key="4">
    <citation type="submission" date="2025-08" db="UniProtKB">
        <authorList>
            <consortium name="Ensembl"/>
        </authorList>
    </citation>
    <scope>IDENTIFICATION</scope>
</reference>
<comment type="similarity">
    <text evidence="3">Belongs to the SHFL family.</text>
</comment>
<keyword evidence="4" id="KW-0963">Cytoplasm</keyword>
<name>A0A4W3H691_CALMI</name>
<dbReference type="Pfam" id="PF15135">
    <property type="entry name" value="UPF0515"/>
    <property type="match status" value="1"/>
</dbReference>
<dbReference type="OMA" id="PVPKDKM"/>
<evidence type="ECO:0000256" key="4">
    <source>
        <dbReference type="ARBA" id="ARBA00022490"/>
    </source>
</evidence>
<reference evidence="8" key="3">
    <citation type="journal article" date="2014" name="Nature">
        <title>Elephant shark genome provides unique insights into gnathostome evolution.</title>
        <authorList>
            <consortium name="International Elephant Shark Genome Sequencing Consortium"/>
            <person name="Venkatesh B."/>
            <person name="Lee A.P."/>
            <person name="Ravi V."/>
            <person name="Maurya A.K."/>
            <person name="Lian M.M."/>
            <person name="Swann J.B."/>
            <person name="Ohta Y."/>
            <person name="Flajnik M.F."/>
            <person name="Sutoh Y."/>
            <person name="Kasahara M."/>
            <person name="Hoon S."/>
            <person name="Gangu V."/>
            <person name="Roy S.W."/>
            <person name="Irimia M."/>
            <person name="Korzh V."/>
            <person name="Kondrychyn I."/>
            <person name="Lim Z.W."/>
            <person name="Tay B.H."/>
            <person name="Tohari S."/>
            <person name="Kong K.W."/>
            <person name="Ho S."/>
            <person name="Lorente-Galdos B."/>
            <person name="Quilez J."/>
            <person name="Marques-Bonet T."/>
            <person name="Raney B.J."/>
            <person name="Ingham P.W."/>
            <person name="Tay A."/>
            <person name="Hillier L.W."/>
            <person name="Minx P."/>
            <person name="Boehm T."/>
            <person name="Wilson R.K."/>
            <person name="Brenner S."/>
            <person name="Warren W.C."/>
        </authorList>
    </citation>
    <scope>NUCLEOTIDE SEQUENCE [LARGE SCALE GENOMIC DNA]</scope>
</reference>
<dbReference type="GO" id="GO:0075523">
    <property type="term" value="P:viral translational frameshifting"/>
    <property type="evidence" value="ECO:0007669"/>
    <property type="project" value="TreeGrafter"/>
</dbReference>
<evidence type="ECO:0000313" key="7">
    <source>
        <dbReference type="Ensembl" id="ENSCMIP00000011251.1"/>
    </source>
</evidence>